<keyword evidence="1" id="KW-0472">Membrane</keyword>
<gene>
    <name evidence="2" type="ORF">ODALV1_LOCUS30854</name>
</gene>
<dbReference type="EMBL" id="CAXLJM020000164">
    <property type="protein sequence ID" value="CAL8146553.1"/>
    <property type="molecule type" value="Genomic_DNA"/>
</dbReference>
<organism evidence="2 3">
    <name type="scientific">Orchesella dallaii</name>
    <dbReference type="NCBI Taxonomy" id="48710"/>
    <lineage>
        <taxon>Eukaryota</taxon>
        <taxon>Metazoa</taxon>
        <taxon>Ecdysozoa</taxon>
        <taxon>Arthropoda</taxon>
        <taxon>Hexapoda</taxon>
        <taxon>Collembola</taxon>
        <taxon>Entomobryomorpha</taxon>
        <taxon>Entomobryoidea</taxon>
        <taxon>Orchesellidae</taxon>
        <taxon>Orchesellinae</taxon>
        <taxon>Orchesella</taxon>
    </lineage>
</organism>
<protein>
    <recommendedName>
        <fullName evidence="4">TLC domain-containing protein</fullName>
    </recommendedName>
</protein>
<evidence type="ECO:0008006" key="4">
    <source>
        <dbReference type="Google" id="ProtNLM"/>
    </source>
</evidence>
<accession>A0ABP1S7V9</accession>
<evidence type="ECO:0000313" key="3">
    <source>
        <dbReference type="Proteomes" id="UP001642540"/>
    </source>
</evidence>
<proteinExistence type="predicted"/>
<keyword evidence="3" id="KW-1185">Reference proteome</keyword>
<dbReference type="Proteomes" id="UP001642540">
    <property type="component" value="Unassembled WGS sequence"/>
</dbReference>
<feature type="transmembrane region" description="Helical" evidence="1">
    <location>
        <begin position="79"/>
        <end position="103"/>
    </location>
</feature>
<feature type="transmembrane region" description="Helical" evidence="1">
    <location>
        <begin position="40"/>
        <end position="59"/>
    </location>
</feature>
<sequence length="337" mass="37806">MLIQGNLLKLFIRSVEVVSVITGKLYHWNKAKLSLERNRVTLIKSCAVAAILGGLQIKYLLLNASNIRQTDGNMSPGTIFGILFSTAISWNSHYLFSMAFIGVEFQTFINSAYRFEQVHVNEMRIGLNEKSNHRILKLTRFYLILLHHAGTRLTAFLITLLSAVAPTLPLNFLSFPPGKYITDAFVIATNSCDICWPLHYVFLSINFLLNWFGWTYFIKYGVMHLNQIMIGSASLAVYMSIVNRKLQMGINGTAKSVENSTYAALKTYRQVQILAGNLNRAHSALLVSLLMMLLTTWVLSTVCMVKALTGGNFTASGNASLLDEKIGSEVHYREYLN</sequence>
<keyword evidence="1" id="KW-0812">Transmembrane</keyword>
<feature type="transmembrane region" description="Helical" evidence="1">
    <location>
        <begin position="284"/>
        <end position="305"/>
    </location>
</feature>
<name>A0ABP1S7V9_9HEXA</name>
<comment type="caution">
    <text evidence="2">The sequence shown here is derived from an EMBL/GenBank/DDBJ whole genome shotgun (WGS) entry which is preliminary data.</text>
</comment>
<feature type="transmembrane region" description="Helical" evidence="1">
    <location>
        <begin position="185"/>
        <end position="209"/>
    </location>
</feature>
<feature type="transmembrane region" description="Helical" evidence="1">
    <location>
        <begin position="141"/>
        <end position="165"/>
    </location>
</feature>
<evidence type="ECO:0000256" key="1">
    <source>
        <dbReference type="SAM" id="Phobius"/>
    </source>
</evidence>
<reference evidence="2 3" key="1">
    <citation type="submission" date="2024-08" db="EMBL/GenBank/DDBJ databases">
        <authorList>
            <person name="Cucini C."/>
            <person name="Frati F."/>
        </authorList>
    </citation>
    <scope>NUCLEOTIDE SEQUENCE [LARGE SCALE GENOMIC DNA]</scope>
</reference>
<feature type="transmembrane region" description="Helical" evidence="1">
    <location>
        <begin position="221"/>
        <end position="241"/>
    </location>
</feature>
<keyword evidence="1" id="KW-1133">Transmembrane helix</keyword>
<evidence type="ECO:0000313" key="2">
    <source>
        <dbReference type="EMBL" id="CAL8146553.1"/>
    </source>
</evidence>